<dbReference type="Gene3D" id="3.55.30.10">
    <property type="entry name" value="Hsp33 domain"/>
    <property type="match status" value="1"/>
</dbReference>
<name>A0A0H4IWL9_9PROT</name>
<evidence type="ECO:0000313" key="6">
    <source>
        <dbReference type="EMBL" id="AKO65351.1"/>
    </source>
</evidence>
<dbReference type="InterPro" id="IPR000397">
    <property type="entry name" value="Heat_shock_Hsp33"/>
</dbReference>
<dbReference type="Proteomes" id="UP000066549">
    <property type="component" value="Chromosome"/>
</dbReference>
<accession>A0A0H4IWL9</accession>
<dbReference type="Pfam" id="PF01430">
    <property type="entry name" value="HSP33"/>
    <property type="match status" value="1"/>
</dbReference>
<proteinExistence type="predicted"/>
<reference evidence="6 7" key="1">
    <citation type="submission" date="2015-03" db="EMBL/GenBank/DDBJ databases">
        <title>Comparative analysis of the OM43 clade including a novel species from Red Sea uncovers genomic and metabolic diversity among marine methylotrophs.</title>
        <authorList>
            <person name="Jimenez-Infante F."/>
            <person name="Ngugi D.K."/>
            <person name="Vinu M."/>
            <person name="Alam I."/>
            <person name="Kamau A."/>
            <person name="Blom J."/>
            <person name="Bajic V.B."/>
            <person name="Stingl U."/>
        </authorList>
    </citation>
    <scope>NUCLEOTIDE SEQUENCE [LARGE SCALE GENOMIC DNA]</scope>
    <source>
        <strain evidence="6 7">MBRSH7</strain>
    </source>
</reference>
<evidence type="ECO:0000256" key="5">
    <source>
        <dbReference type="ARBA" id="ARBA00023284"/>
    </source>
</evidence>
<evidence type="ECO:0000256" key="3">
    <source>
        <dbReference type="ARBA" id="ARBA00023157"/>
    </source>
</evidence>
<evidence type="ECO:0000313" key="7">
    <source>
        <dbReference type="Proteomes" id="UP000066549"/>
    </source>
</evidence>
<keyword evidence="2" id="KW-0862">Zinc</keyword>
<dbReference type="InterPro" id="IPR016153">
    <property type="entry name" value="Heat_shock_Hsp33_N"/>
</dbReference>
<keyword evidence="7" id="KW-1185">Reference proteome</keyword>
<dbReference type="SUPFAM" id="SSF118352">
    <property type="entry name" value="HSP33 redox switch-like"/>
    <property type="match status" value="1"/>
</dbReference>
<keyword evidence="3" id="KW-1015">Disulfide bond</keyword>
<sequence length="301" mass="34740">MRMILITSKIFNYLSWYNLTMKTDVITRFVINNSSIRGNIIRIKNSLAQLKKSLAIPEQITSSFNEIVTVCPMLAATLKFEGGLILQIQGKKSLKLIIAESDNDFKIRGTIKLTENTKKSFQDLIQDAIVALTIIHKDQKTPYQGIIEVGSGEIKAMIEHYLTQSMQIKSKVFFHQTNTESFGVLFQELPHENEEKKLLTEPLWNDIDLIKSDTLSDGPEQFLKNIFSQNDVQIFEEHPVEHQCSCNQEKIYKTISLIKENEIYSSIQNNCIEMVCEYCQKKYTVTKEEIDIIFNKTQRLN</sequence>
<dbReference type="Gene3D" id="3.90.1280.10">
    <property type="entry name" value="HSP33 redox switch-like"/>
    <property type="match status" value="1"/>
</dbReference>
<evidence type="ECO:0000256" key="2">
    <source>
        <dbReference type="ARBA" id="ARBA00022833"/>
    </source>
</evidence>
<organism evidence="6 7">
    <name type="scientific">Methylophilales bacterium MBRS-H7</name>
    <dbReference type="NCBI Taxonomy" id="1623450"/>
    <lineage>
        <taxon>Bacteria</taxon>
        <taxon>Pseudomonadati</taxon>
        <taxon>Pseudomonadota</taxon>
        <taxon>Betaproteobacteria</taxon>
        <taxon>Nitrosomonadales</taxon>
        <taxon>OM43 clade</taxon>
    </lineage>
</organism>
<evidence type="ECO:0000256" key="1">
    <source>
        <dbReference type="ARBA" id="ARBA00022490"/>
    </source>
</evidence>
<evidence type="ECO:0008006" key="8">
    <source>
        <dbReference type="Google" id="ProtNLM"/>
    </source>
</evidence>
<gene>
    <name evidence="6" type="ORF">VI33_00845</name>
</gene>
<dbReference type="InterPro" id="IPR016154">
    <property type="entry name" value="Heat_shock_Hsp33_C"/>
</dbReference>
<keyword evidence="1" id="KW-0963">Cytoplasm</keyword>
<dbReference type="PANTHER" id="PTHR30111">
    <property type="entry name" value="33 KDA CHAPERONIN"/>
    <property type="match status" value="1"/>
</dbReference>
<dbReference type="SUPFAM" id="SSF64397">
    <property type="entry name" value="Hsp33 domain"/>
    <property type="match status" value="1"/>
</dbReference>
<dbReference type="GO" id="GO:0044183">
    <property type="term" value="F:protein folding chaperone"/>
    <property type="evidence" value="ECO:0007669"/>
    <property type="project" value="TreeGrafter"/>
</dbReference>
<keyword evidence="4" id="KW-0143">Chaperone</keyword>
<evidence type="ECO:0000256" key="4">
    <source>
        <dbReference type="ARBA" id="ARBA00023186"/>
    </source>
</evidence>
<dbReference type="GO" id="GO:0005737">
    <property type="term" value="C:cytoplasm"/>
    <property type="evidence" value="ECO:0007669"/>
    <property type="project" value="InterPro"/>
</dbReference>
<dbReference type="GO" id="GO:0051082">
    <property type="term" value="F:unfolded protein binding"/>
    <property type="evidence" value="ECO:0007669"/>
    <property type="project" value="InterPro"/>
</dbReference>
<protein>
    <recommendedName>
        <fullName evidence="8">Molecular chaperone Hsp33</fullName>
    </recommendedName>
</protein>
<keyword evidence="5" id="KW-0676">Redox-active center</keyword>
<dbReference type="AlphaFoldDB" id="A0A0H4IWL9"/>
<dbReference type="EMBL" id="CP011002">
    <property type="protein sequence ID" value="AKO65351.1"/>
    <property type="molecule type" value="Genomic_DNA"/>
</dbReference>
<dbReference type="PANTHER" id="PTHR30111:SF1">
    <property type="entry name" value="33 KDA CHAPERONIN"/>
    <property type="match status" value="1"/>
</dbReference>
<dbReference type="GO" id="GO:0042026">
    <property type="term" value="P:protein refolding"/>
    <property type="evidence" value="ECO:0007669"/>
    <property type="project" value="TreeGrafter"/>
</dbReference>
<dbReference type="PIRSF" id="PIRSF005261">
    <property type="entry name" value="Heat_shock_Hsp33"/>
    <property type="match status" value="1"/>
</dbReference>